<feature type="compositionally biased region" description="Acidic residues" evidence="3">
    <location>
        <begin position="972"/>
        <end position="987"/>
    </location>
</feature>
<feature type="compositionally biased region" description="Basic and acidic residues" evidence="3">
    <location>
        <begin position="2028"/>
        <end position="2042"/>
    </location>
</feature>
<dbReference type="Proteomes" id="UP000291116">
    <property type="component" value="Unassembled WGS sequence"/>
</dbReference>
<feature type="compositionally biased region" description="Low complexity" evidence="3">
    <location>
        <begin position="1792"/>
        <end position="1807"/>
    </location>
</feature>
<organism evidence="4 5">
    <name type="scientific">Pseudo-nitzschia multistriata</name>
    <dbReference type="NCBI Taxonomy" id="183589"/>
    <lineage>
        <taxon>Eukaryota</taxon>
        <taxon>Sar</taxon>
        <taxon>Stramenopiles</taxon>
        <taxon>Ochrophyta</taxon>
        <taxon>Bacillariophyta</taxon>
        <taxon>Bacillariophyceae</taxon>
        <taxon>Bacillariophycidae</taxon>
        <taxon>Bacillariales</taxon>
        <taxon>Bacillariaceae</taxon>
        <taxon>Pseudo-nitzschia</taxon>
    </lineage>
</organism>
<evidence type="ECO:0008006" key="6">
    <source>
        <dbReference type="Google" id="ProtNLM"/>
    </source>
</evidence>
<feature type="region of interest" description="Disordered" evidence="3">
    <location>
        <begin position="1"/>
        <end position="54"/>
    </location>
</feature>
<feature type="compositionally biased region" description="Polar residues" evidence="3">
    <location>
        <begin position="7"/>
        <end position="21"/>
    </location>
</feature>
<feature type="region of interest" description="Disordered" evidence="3">
    <location>
        <begin position="1788"/>
        <end position="1890"/>
    </location>
</feature>
<feature type="compositionally biased region" description="Basic and acidic residues" evidence="3">
    <location>
        <begin position="1809"/>
        <end position="1818"/>
    </location>
</feature>
<feature type="region of interest" description="Disordered" evidence="3">
    <location>
        <begin position="946"/>
        <end position="1043"/>
    </location>
</feature>
<feature type="compositionally biased region" description="Polar residues" evidence="3">
    <location>
        <begin position="1866"/>
        <end position="1886"/>
    </location>
</feature>
<dbReference type="GO" id="GO:0005634">
    <property type="term" value="C:nucleus"/>
    <property type="evidence" value="ECO:0007669"/>
    <property type="project" value="UniProtKB-SubCell"/>
</dbReference>
<proteinExistence type="predicted"/>
<feature type="region of interest" description="Disordered" evidence="3">
    <location>
        <begin position="2382"/>
        <end position="2419"/>
    </location>
</feature>
<sequence length="2439" mass="273044">MVEQEPAETSSAGSEAQTANASPPWKGGYRPRGGRRRNKSSGSRPVSTQSGFKGRCDQLNGHIFDVGSTQASRYMKTKKEIVQYAGRTYGAEVRRAINDVSCVRAIIDGDNPTKDMTKEAIKAMDEIQLTVTKEIAKRHTIKLLKYDDDMKKMYSTIHGQCTDAMIQKISADTSFTSVQDENDAIGLLRIIKKICYSYEAQQFPPLAGVRAIMNLYRQTQGEFTSDIEWYEQFENLLTAAAACGGELHVPGVDNYIINRDYGGEMPKEEETRRIIRKKALELTQATIYIENANHARYAGIKEKLENDFLMGQNNYPETLTEAHNILVNYRQGNGSRITNGSGKRHSTDGVMFVQNTGEQGQRRPRNSVKCYRCGKMGHYSYENVCKPADVAAHERQQDTERSGSATQDNDNTQDPADPPDQGTSGAVNVHFTDGPVINTAEDDGIDLYEEEPYYGLMCCTRGVIAAGNDSICYDNILSQTSGKINKDWLLLDNQSTINVICNPALLRNIRKTNRPMYIYCNAGVATTNMVGEFPGVGTVWYHKAGIANILSLSQIKKQHRVTYDSSIDNVFRVHSKDGKVCREFKQSKKGLYYTVMMGETATLFTNQGITTVRANKAKYSALDQKRAQRAWKMQDILNVTTKEMIELINKNAIPNCPVTRDDINIANDLFGSTVVGLKGKTVRRSEPHVRVNITPLPQGIAAKYRKVTLGADIMYVNSIRFFITISRHIQFGTVAMITNAKASTLQECVAEIKSLYAKRGFVVETISMDIQFQPIATGIAGLGITPNFVSQDEHVPEIERYIRTIKELVRGIQCTLPYKRLPGRVTIELVASQVFWWNCLPKPTGVSATMSPRTIITGLTVDYSKHMKLQFGEYVQTHEETDNNTGRPRTIGALALRPTGNVQGGHWFYSLRTGRVINRSRYTQLPMPEEVIERVEHLARNYPEGVDFRNRAGHPIDGDPTATVDPGGNNGDSDDSDADSDYEDDLSVDSFDDRLDESFVDEDSDSDKSETEAIIDLDDEARDDDSEPEIERRDGLRPSRDRSYNHLKTVGYMNNLNARRGQENKGMKQYAMVLHALIEFNKDENAFYEQVHTILLTQYGMKQGIKIFGERGLQAVKTELQQLHDREVVEPVPAKELTADQKAKALAYLMFLKEKRCGKIKGRGCADGRKQRNWMSKEDTTSPTVSIQALMLSCMMDAYEGRDVATADIPGAFLQTSDDSGETHLRLEGVMLKLLAEIDPSRYDKHIKTDHRGRKFLYVKCLKAIYGTLNAALLFWLKLSVDLTKWGFVVNPYDWCVMNKTVNGKQCTILWHVDDIKVSHHNAEVVTQVLNQINEVYGKEAPLVITRGKTHDYLGMTIDFSKTGKVQFTMHDYIENMLAELPPGLGEGESATPAGHHLFDVNEVNPEILSEKERVIYHTNTAKLLFLAKRARPDIQLPVAFLCTRVRGADRDDWKKLDRVMKYLRGSIGLPLILGIDGSGQLKWYIDAAFAVHNDMKSHTGMMMTMGQGAVNSSSSKQKLNTRSSTEAELVGVDDEMTQVIWTRHFLQAQGFTVVDNIVYQDNQSAMKLEKHGKRSSGKRTRHMNIRYFFVTDRISAKELDVEYCPTLDMIADYFTKPLQGSQFRRFRNIILGIKEHDITRYNRNAMEEINARKKQRLAKAAEDDLTKQQLMEENAPFHLEYLDRSLLDGQCQKSQQHGQQGLPRVVRYVGMVQDMLEPEYYESYDSQGRSTHFVDHNEPGDDINNANANNHRKSDAYQSKPSLVERTPLVVVPIPFASDWLHRGIVRGQRKSSSASKSAVVSPVSANRGDRKRDREVGGGVGAYEDCHMKGDLDESVSCPMDIKSNSTDPLPKKTTTTEGKKGNRSTIGSAGSSTNPNADATTTDWWPAGTCGTSKDQCPILAKMCYDQLLSGEPLDNEDNQESASGTKRKQRERPLLLNDLVSMVGVLSIDPFEADFSGQETKNNEFGYCITEDPLTMLMAEIPPPSRLPRLHVLSYRRLRLDDLARRAINVGKMDNDENNIALHSEQEEVRTTEFRADVNSDDDDGDDDDDDDDSKVEWSGFRKDVSSLVPSAFAFLLQEGTSPVPRSAPWIRALWMCLLSEADRCPPDTDGMQQIMRAGPAERALGSISLRLSAPDVTSARSLFRRLAESVLPDVCPIVAAVDLTTATKTFPNNTSFFPRKDENGRLQPCPLQLPKGSVLLIYCPPNMISGSDTTNRRSIGANDGMENNGDSNGKIIQSVLNELVKHHRIPYRFEGGVMIPFEADFRVILVTTQTQEFPCTLSVLTGTGSTMMTEDLSLLSPVTSKTKLELRESLANGRSVATKNGSPMKFSSAILEQAQKDFLERRQRCHGPSASSVLPGEDDFHRWLTLTKLQTKNRRSRGNKITSNKNTAALVEGETGTDSSLPTSPKKTWEPTVNDWKAALNLDDDIRLTA</sequence>
<dbReference type="GO" id="GO:0003682">
    <property type="term" value="F:chromatin binding"/>
    <property type="evidence" value="ECO:0007669"/>
    <property type="project" value="TreeGrafter"/>
</dbReference>
<feature type="compositionally biased region" description="Basic and acidic residues" evidence="3">
    <location>
        <begin position="391"/>
        <end position="401"/>
    </location>
</feature>
<feature type="region of interest" description="Disordered" evidence="3">
    <location>
        <begin position="2022"/>
        <end position="2061"/>
    </location>
</feature>
<keyword evidence="2" id="KW-0539">Nucleus</keyword>
<evidence type="ECO:0000256" key="2">
    <source>
        <dbReference type="ARBA" id="ARBA00023242"/>
    </source>
</evidence>
<feature type="compositionally biased region" description="Basic and acidic residues" evidence="3">
    <location>
        <begin position="946"/>
        <end position="957"/>
    </location>
</feature>
<reference evidence="4 5" key="1">
    <citation type="submission" date="2019-01" db="EMBL/GenBank/DDBJ databases">
        <authorList>
            <person name="Ferrante I. M."/>
        </authorList>
    </citation>
    <scope>NUCLEOTIDE SEQUENCE [LARGE SCALE GENOMIC DNA]</scope>
    <source>
        <strain evidence="4 5">B856</strain>
    </source>
</reference>
<feature type="region of interest" description="Disordered" evidence="3">
    <location>
        <begin position="1727"/>
        <end position="1762"/>
    </location>
</feature>
<dbReference type="PANTHER" id="PTHR13489:SF0">
    <property type="entry name" value="MINI-CHROMOSOME MAINTENANCE COMPLEX-BINDING PROTEIN"/>
    <property type="match status" value="1"/>
</dbReference>
<dbReference type="PANTHER" id="PTHR13489">
    <property type="entry name" value="MINI-CHROMOSOME MAINTENANCE COMPLEX-BINDING PROTEIN"/>
    <property type="match status" value="1"/>
</dbReference>
<dbReference type="Pfam" id="PF09739">
    <property type="entry name" value="MCM_bind"/>
    <property type="match status" value="2"/>
</dbReference>
<accession>A0A448Z8Z1</accession>
<protein>
    <recommendedName>
        <fullName evidence="6">Reverse transcriptase Ty1/copia-type domain-containing protein</fullName>
    </recommendedName>
</protein>
<dbReference type="InterPro" id="IPR019140">
    <property type="entry name" value="MCM_complex-bd"/>
</dbReference>
<feature type="compositionally biased region" description="Polar residues" evidence="3">
    <location>
        <begin position="402"/>
        <end position="414"/>
    </location>
</feature>
<gene>
    <name evidence="4" type="ORF">PSNMU_V1.4_AUG-EV-PASAV3_0053460</name>
</gene>
<evidence type="ECO:0000256" key="3">
    <source>
        <dbReference type="SAM" id="MobiDB-lite"/>
    </source>
</evidence>
<name>A0A448Z8Z1_9STRA</name>
<feature type="region of interest" description="Disordered" evidence="3">
    <location>
        <begin position="1915"/>
        <end position="1934"/>
    </location>
</feature>
<evidence type="ECO:0000313" key="4">
    <source>
        <dbReference type="EMBL" id="VEU38525.1"/>
    </source>
</evidence>
<keyword evidence="5" id="KW-1185">Reference proteome</keyword>
<dbReference type="GO" id="GO:0006261">
    <property type="term" value="P:DNA-templated DNA replication"/>
    <property type="evidence" value="ECO:0007669"/>
    <property type="project" value="TreeGrafter"/>
</dbReference>
<feature type="compositionally biased region" description="Acidic residues" evidence="3">
    <location>
        <begin position="2043"/>
        <end position="2058"/>
    </location>
</feature>
<comment type="subcellular location">
    <subcellularLocation>
        <location evidence="1">Nucleus</location>
    </subcellularLocation>
</comment>
<dbReference type="EMBL" id="CAACVS010000172">
    <property type="protein sequence ID" value="VEU38525.1"/>
    <property type="molecule type" value="Genomic_DNA"/>
</dbReference>
<feature type="compositionally biased region" description="Polar residues" evidence="3">
    <location>
        <begin position="2405"/>
        <end position="2415"/>
    </location>
</feature>
<feature type="compositionally biased region" description="Acidic residues" evidence="3">
    <location>
        <begin position="1013"/>
        <end position="1028"/>
    </location>
</feature>
<evidence type="ECO:0000256" key="1">
    <source>
        <dbReference type="ARBA" id="ARBA00004123"/>
    </source>
</evidence>
<evidence type="ECO:0000313" key="5">
    <source>
        <dbReference type="Proteomes" id="UP000291116"/>
    </source>
</evidence>
<feature type="compositionally biased region" description="Basic and acidic residues" evidence="3">
    <location>
        <begin position="1029"/>
        <end position="1043"/>
    </location>
</feature>
<feature type="region of interest" description="Disordered" evidence="3">
    <location>
        <begin position="391"/>
        <end position="431"/>
    </location>
</feature>
<dbReference type="OrthoDB" id="44654at2759"/>
<dbReference type="CDD" id="cd09272">
    <property type="entry name" value="RNase_HI_RT_Ty1"/>
    <property type="match status" value="1"/>
</dbReference>